<evidence type="ECO:0000256" key="3">
    <source>
        <dbReference type="ARBA" id="ARBA00022801"/>
    </source>
</evidence>
<dbReference type="PANTHER" id="PTHR43176:SF3">
    <property type="entry name" value="3-HYDROXYISOBUTYRYL-COA HYDROLASE, MITOCHONDRIAL"/>
    <property type="match status" value="1"/>
</dbReference>
<evidence type="ECO:0000313" key="6">
    <source>
        <dbReference type="Proteomes" id="UP001202550"/>
    </source>
</evidence>
<dbReference type="Gene3D" id="3.90.226.10">
    <property type="entry name" value="2-enoyl-CoA Hydratase, Chain A, domain 1"/>
    <property type="match status" value="1"/>
</dbReference>
<gene>
    <name evidence="5" type="ORF">M3N55_16255</name>
</gene>
<keyword evidence="6" id="KW-1185">Reference proteome</keyword>
<feature type="domain" description="Enoyl-CoA hydratase/isomerase" evidence="4">
    <location>
        <begin position="13"/>
        <end position="330"/>
    </location>
</feature>
<comment type="catalytic activity">
    <reaction evidence="1">
        <text>3-hydroxy-2-methylpropanoyl-CoA + H2O = 3-hydroxy-2-methylpropanoate + CoA + H(+)</text>
        <dbReference type="Rhea" id="RHEA:20888"/>
        <dbReference type="ChEBI" id="CHEBI:11805"/>
        <dbReference type="ChEBI" id="CHEBI:15377"/>
        <dbReference type="ChEBI" id="CHEBI:15378"/>
        <dbReference type="ChEBI" id="CHEBI:57287"/>
        <dbReference type="ChEBI" id="CHEBI:57340"/>
        <dbReference type="EC" id="3.1.2.4"/>
    </reaction>
</comment>
<dbReference type="Pfam" id="PF16113">
    <property type="entry name" value="ECH_2"/>
    <property type="match status" value="1"/>
</dbReference>
<reference evidence="5 6" key="1">
    <citation type="submission" date="2022-05" db="EMBL/GenBank/DDBJ databases">
        <title>Seasonal and diel survey of microbial diversity of the Tyrrhenian coast.</title>
        <authorList>
            <person name="Gattoni G."/>
            <person name="Corral P."/>
        </authorList>
    </citation>
    <scope>NUCLEOTIDE SEQUENCE [LARGE SCALE GENOMIC DNA]</scope>
    <source>
        <strain evidence="5 6">V10</strain>
    </source>
</reference>
<dbReference type="InterPro" id="IPR045004">
    <property type="entry name" value="ECH_dom"/>
</dbReference>
<dbReference type="EMBL" id="JALZWP010000034">
    <property type="protein sequence ID" value="MCL1630269.1"/>
    <property type="molecule type" value="Genomic_DNA"/>
</dbReference>
<accession>A0ABT0M5X2</accession>
<name>A0ABT0M5X2_9RHOB</name>
<dbReference type="InterPro" id="IPR029045">
    <property type="entry name" value="ClpP/crotonase-like_dom_sf"/>
</dbReference>
<dbReference type="EC" id="3.1.2.4" evidence="2"/>
<comment type="caution">
    <text evidence="5">The sequence shown here is derived from an EMBL/GenBank/DDBJ whole genome shotgun (WGS) entry which is preliminary data.</text>
</comment>
<proteinExistence type="predicted"/>
<evidence type="ECO:0000259" key="4">
    <source>
        <dbReference type="Pfam" id="PF16113"/>
    </source>
</evidence>
<dbReference type="Proteomes" id="UP001202550">
    <property type="component" value="Unassembled WGS sequence"/>
</dbReference>
<dbReference type="SUPFAM" id="SSF52096">
    <property type="entry name" value="ClpP/crotonase"/>
    <property type="match status" value="1"/>
</dbReference>
<dbReference type="InterPro" id="IPR032259">
    <property type="entry name" value="HIBYL-CoA-H"/>
</dbReference>
<dbReference type="PANTHER" id="PTHR43176">
    <property type="entry name" value="3-HYDROXYISOBUTYRYL-COA HYDROLASE-RELATED"/>
    <property type="match status" value="1"/>
</dbReference>
<evidence type="ECO:0000256" key="2">
    <source>
        <dbReference type="ARBA" id="ARBA00011915"/>
    </source>
</evidence>
<evidence type="ECO:0000313" key="5">
    <source>
        <dbReference type="EMBL" id="MCL1630269.1"/>
    </source>
</evidence>
<dbReference type="NCBIfam" id="NF004127">
    <property type="entry name" value="PRK05617.1"/>
    <property type="match status" value="1"/>
</dbReference>
<dbReference type="RefSeq" id="WP_249060924.1">
    <property type="nucleotide sequence ID" value="NZ_JALZWP010000034.1"/>
</dbReference>
<organism evidence="5 6">
    <name type="scientific">Roseinatronobacter domitianus</name>
    <dbReference type="NCBI Taxonomy" id="2940293"/>
    <lineage>
        <taxon>Bacteria</taxon>
        <taxon>Pseudomonadati</taxon>
        <taxon>Pseudomonadota</taxon>
        <taxon>Alphaproteobacteria</taxon>
        <taxon>Rhodobacterales</taxon>
        <taxon>Paracoccaceae</taxon>
        <taxon>Roseinatronobacter</taxon>
    </lineage>
</organism>
<sequence>MSDLHIRREGRAGRITLDRAHALNALSYEMCLEIDAALRGWAEVDAVALVVIDAIGDKAFCAGGDLGEMYATGSAGDHGYGRRFWADEYRMNARIAEYRKPVVTLMQGFTLGGGVGLGCHASHRVVCESSRIAMPECAVGIVPDVGGSYLLARALGRVGAYLGLTGARMTPGCAIWAGFADYFVPRAEWGDLVSGLVASGDPDMIPVQTTPDSPLAAQAAAIDQVFASNDGATILTALDLVGGDFAAEGRAMIARGSPLAQACALEVLRRLGPDPDIRAALTQEYRFTYRATAQSDFLEGIRAAIIDKDRAPCWRHRSLADVTAAEVADMLAPLGVAELKLETREEETP</sequence>
<keyword evidence="3" id="KW-0378">Hydrolase</keyword>
<dbReference type="CDD" id="cd06558">
    <property type="entry name" value="crotonase-like"/>
    <property type="match status" value="1"/>
</dbReference>
<evidence type="ECO:0000256" key="1">
    <source>
        <dbReference type="ARBA" id="ARBA00001709"/>
    </source>
</evidence>
<protein>
    <recommendedName>
        <fullName evidence="2">3-hydroxyisobutyryl-CoA hydrolase</fullName>
        <ecNumber evidence="2">3.1.2.4</ecNumber>
    </recommendedName>
</protein>